<protein>
    <recommendedName>
        <fullName evidence="3">Winged helix DNA-binding domain-containing protein</fullName>
    </recommendedName>
</protein>
<reference evidence="1 2" key="1">
    <citation type="submission" date="2020-08" db="EMBL/GenBank/DDBJ databases">
        <title>Sequencing the genomes of 1000 actinobacteria strains.</title>
        <authorList>
            <person name="Klenk H.-P."/>
        </authorList>
    </citation>
    <scope>NUCLEOTIDE SEQUENCE [LARGE SCALE GENOMIC DNA]</scope>
    <source>
        <strain evidence="1 2">DSM 45913</strain>
    </source>
</reference>
<evidence type="ECO:0008006" key="3">
    <source>
        <dbReference type="Google" id="ProtNLM"/>
    </source>
</evidence>
<dbReference type="InterPro" id="IPR009351">
    <property type="entry name" value="AlkZ-like"/>
</dbReference>
<dbReference type="PANTHER" id="PTHR38479:SF2">
    <property type="entry name" value="WINGED HELIX DNA-BINDING DOMAIN-CONTAINING PROTEIN"/>
    <property type="match status" value="1"/>
</dbReference>
<dbReference type="AlphaFoldDB" id="A0A7X0C317"/>
<dbReference type="Proteomes" id="UP000583800">
    <property type="component" value="Unassembled WGS sequence"/>
</dbReference>
<gene>
    <name evidence="1" type="ORF">FHU36_004012</name>
</gene>
<evidence type="ECO:0000313" key="1">
    <source>
        <dbReference type="EMBL" id="MBB6347467.1"/>
    </source>
</evidence>
<dbReference type="RefSeq" id="WP_312891697.1">
    <property type="nucleotide sequence ID" value="NZ_JACHJB010000002.1"/>
</dbReference>
<comment type="caution">
    <text evidence="1">The sequence shown here is derived from an EMBL/GenBank/DDBJ whole genome shotgun (WGS) entry which is preliminary data.</text>
</comment>
<dbReference type="EMBL" id="JACHJB010000002">
    <property type="protein sequence ID" value="MBB6347467.1"/>
    <property type="molecule type" value="Genomic_DNA"/>
</dbReference>
<sequence>MISRRALNRATLARQLLLRRHAMPALQAVEHLVGLQAQAPFPPYFGLWSRLDGFQPQELARLLMERDVVRLVLMRGTVHLVSAADGLALRPLAQPMLTKFLTAAHGPRLREVDVDEIVKVGRETLEQAGPLTAAKLGAALAERYPTVGADTLAQVMRCLVPLVQVTPRAVWGRAGQTAYATIETWLGREPHPEPSLERMVLRYLAAFGPATVADVQAWSGLTGLREIVERLRPELVRLEGDNGKELFDLPDAPRPGADVPAPVRLVAPFDNLLLSHADRTRVISDEHRARVITVNGQVLGTVLVDGFVRGVWRRDKHVVSVEPFAPLTPGQVEEVRAEALALLAFAEPGKSAVHEVRGIDG</sequence>
<proteinExistence type="predicted"/>
<dbReference type="PANTHER" id="PTHR38479">
    <property type="entry name" value="LMO0824 PROTEIN"/>
    <property type="match status" value="1"/>
</dbReference>
<accession>A0A7X0C317</accession>
<dbReference type="Pfam" id="PF06224">
    <property type="entry name" value="AlkZ-like"/>
    <property type="match status" value="1"/>
</dbReference>
<evidence type="ECO:0000313" key="2">
    <source>
        <dbReference type="Proteomes" id="UP000583800"/>
    </source>
</evidence>
<keyword evidence="2" id="KW-1185">Reference proteome</keyword>
<organism evidence="1 2">
    <name type="scientific">Nonomuraea muscovyensis</name>
    <dbReference type="NCBI Taxonomy" id="1124761"/>
    <lineage>
        <taxon>Bacteria</taxon>
        <taxon>Bacillati</taxon>
        <taxon>Actinomycetota</taxon>
        <taxon>Actinomycetes</taxon>
        <taxon>Streptosporangiales</taxon>
        <taxon>Streptosporangiaceae</taxon>
        <taxon>Nonomuraea</taxon>
    </lineage>
</organism>
<name>A0A7X0C317_9ACTN</name>